<evidence type="ECO:0000256" key="1">
    <source>
        <dbReference type="ARBA" id="ARBA00005656"/>
    </source>
</evidence>
<dbReference type="PANTHER" id="PTHR43356">
    <property type="entry name" value="PHOSPHATE ACETYLTRANSFERASE"/>
    <property type="match status" value="1"/>
</dbReference>
<dbReference type="AlphaFoldDB" id="B5Y8N1"/>
<proteinExistence type="inferred from homology"/>
<evidence type="ECO:0000313" key="5">
    <source>
        <dbReference type="EMBL" id="ACI17291.1"/>
    </source>
</evidence>
<dbReference type="InterPro" id="IPR002505">
    <property type="entry name" value="PTA_PTB"/>
</dbReference>
<evidence type="ECO:0000256" key="3">
    <source>
        <dbReference type="ARBA" id="ARBA00023315"/>
    </source>
</evidence>
<dbReference type="STRING" id="309798.COPRO5265_0781"/>
<accession>B5Y8N1</accession>
<dbReference type="PIRSF" id="PIRSF000428">
    <property type="entry name" value="P_Ac_trans"/>
    <property type="match status" value="1"/>
</dbReference>
<keyword evidence="3 5" id="KW-0012">Acyltransferase</keyword>
<dbReference type="KEGG" id="cpo:COPRO5265_0781"/>
<dbReference type="SUPFAM" id="SSF53659">
    <property type="entry name" value="Isocitrate/Isopropylmalate dehydrogenase-like"/>
    <property type="match status" value="1"/>
</dbReference>
<keyword evidence="2 5" id="KW-0808">Transferase</keyword>
<dbReference type="Pfam" id="PF01515">
    <property type="entry name" value="PTA_PTB"/>
    <property type="match status" value="1"/>
</dbReference>
<sequence length="297" mass="31627">MAINSLQSLLDMAKKSKNQRVAVAGFDEESKQAIEIAANELGLAFTVFDWRFHGEMGLPSQVEFVNCSSPEESAFQAAKAVSNGHCSIVMKGFVSTSTFLKAILDKSLSLRGKGLMSHLALFEVPTYHKIIGVTDGGMIIAPDLEQKVQIIENAVSFFDAMHYEQIKVAVLCAEERPNPNMPCTLDAAVLRTMSERGEFGKNVLVDGPLAFDLAFSARAAQVKGVSSPVAGDADVLLVPDIEAGNLLGKSFSFLCGGKMAGLVLGANCPVILPSRSDSDENKFYSIVAAVAFTGGAQ</sequence>
<feature type="domain" description="Phosphate acetyl/butaryl transferase" evidence="4">
    <location>
        <begin position="73"/>
        <end position="289"/>
    </location>
</feature>
<dbReference type="HOGENOM" id="CLU_056531_0_0_9"/>
<dbReference type="InterPro" id="IPR012147">
    <property type="entry name" value="P_Ac_Bu_trans"/>
</dbReference>
<evidence type="ECO:0000313" key="6">
    <source>
        <dbReference type="Proteomes" id="UP000001732"/>
    </source>
</evidence>
<dbReference type="GO" id="GO:0050182">
    <property type="term" value="F:phosphate butyryltransferase activity"/>
    <property type="evidence" value="ECO:0007669"/>
    <property type="project" value="UniProtKB-EC"/>
</dbReference>
<evidence type="ECO:0000259" key="4">
    <source>
        <dbReference type="Pfam" id="PF01515"/>
    </source>
</evidence>
<dbReference type="EMBL" id="CP001145">
    <property type="protein sequence ID" value="ACI17291.1"/>
    <property type="molecule type" value="Genomic_DNA"/>
</dbReference>
<dbReference type="OrthoDB" id="9774179at2"/>
<dbReference type="Proteomes" id="UP000001732">
    <property type="component" value="Chromosome"/>
</dbReference>
<name>B5Y8N1_COPPD</name>
<dbReference type="PANTHER" id="PTHR43356:SF2">
    <property type="entry name" value="PHOSPHATE ACETYLTRANSFERASE"/>
    <property type="match status" value="1"/>
</dbReference>
<reference evidence="6" key="1">
    <citation type="submission" date="2008-08" db="EMBL/GenBank/DDBJ databases">
        <title>The complete genome sequence of Coprothermobacter proteolyticus strain ATCC 5245 / DSM 5265 / BT.</title>
        <authorList>
            <person name="Dodson R.J."/>
            <person name="Durkin A.S."/>
            <person name="Wu M."/>
            <person name="Eisen J."/>
            <person name="Sutton G."/>
        </authorList>
    </citation>
    <scope>NUCLEOTIDE SEQUENCE [LARGE SCALE GENOMIC DNA]</scope>
    <source>
        <strain evidence="6">ATCC 35245 / DSM 5265 / OCM 4 / BT</strain>
    </source>
</reference>
<reference evidence="5 6" key="2">
    <citation type="journal article" date="2014" name="Genome Announc.">
        <title>Complete Genome Sequence of Coprothermobacter proteolyticus DSM 5265.</title>
        <authorList>
            <person name="Alexiev A."/>
            <person name="Coil D.A."/>
            <person name="Badger J.H."/>
            <person name="Enticknap J."/>
            <person name="Ward N."/>
            <person name="Robb F.T."/>
            <person name="Eisen J.A."/>
        </authorList>
    </citation>
    <scope>NUCLEOTIDE SEQUENCE [LARGE SCALE GENOMIC DNA]</scope>
    <source>
        <strain evidence="6">ATCC 35245 / DSM 5265 / OCM 4 / BT</strain>
    </source>
</reference>
<dbReference type="RefSeq" id="WP_012543943.1">
    <property type="nucleotide sequence ID" value="NC_011295.1"/>
</dbReference>
<comment type="similarity">
    <text evidence="1">Belongs to the phosphate acetyltransferase and butyryltransferase family.</text>
</comment>
<protein>
    <submittedName>
        <fullName evidence="5">Phosphate butyryltransferase</fullName>
        <ecNumber evidence="5">2.3.1.19</ecNumber>
    </submittedName>
</protein>
<gene>
    <name evidence="5" type="primary">ptb1</name>
    <name evidence="5" type="ordered locus">COPRO5265_0781</name>
</gene>
<dbReference type="InterPro" id="IPR050500">
    <property type="entry name" value="Phos_Acetyltrans/Butyryltrans"/>
</dbReference>
<organism evidence="5 6">
    <name type="scientific">Coprothermobacter proteolyticus (strain ATCC 35245 / DSM 5265 / OCM 4 / BT)</name>
    <dbReference type="NCBI Taxonomy" id="309798"/>
    <lineage>
        <taxon>Bacteria</taxon>
        <taxon>Pseudomonadati</taxon>
        <taxon>Coprothermobacterota</taxon>
        <taxon>Coprothermobacteria</taxon>
        <taxon>Coprothermobacterales</taxon>
        <taxon>Coprothermobacteraceae</taxon>
        <taxon>Coprothermobacter</taxon>
    </lineage>
</organism>
<dbReference type="Gene3D" id="3.40.718.10">
    <property type="entry name" value="Isopropylmalate Dehydrogenase"/>
    <property type="match status" value="1"/>
</dbReference>
<dbReference type="EC" id="2.3.1.19" evidence="5"/>
<keyword evidence="6" id="KW-1185">Reference proteome</keyword>
<evidence type="ECO:0000256" key="2">
    <source>
        <dbReference type="ARBA" id="ARBA00022679"/>
    </source>
</evidence>
<dbReference type="eggNOG" id="COG0280">
    <property type="taxonomic scope" value="Bacteria"/>
</dbReference>